<dbReference type="EMBL" id="JAGIKZ010000010">
    <property type="protein sequence ID" value="MBP2241545.1"/>
    <property type="molecule type" value="Genomic_DNA"/>
</dbReference>
<name>A0ABS4RGQ7_9BACI</name>
<comment type="caution">
    <text evidence="1">The sequence shown here is derived from an EMBL/GenBank/DDBJ whole genome shotgun (WGS) entry which is preliminary data.</text>
</comment>
<proteinExistence type="predicted"/>
<sequence>MKGINLLLLSFILLICMILTACNEKTAYEIIKSHSEITESDDRIQLELDYEMINHSDENYYFTFGFPSYIQDALITQVGIGELSANSRISGVAVIAVSKDGAEMTEETIEAILNGNLPFVQNILIGKMLSLNESISNH</sequence>
<dbReference type="RefSeq" id="WP_066399995.1">
    <property type="nucleotide sequence ID" value="NZ_JAGIKZ010000010.1"/>
</dbReference>
<dbReference type="PROSITE" id="PS51257">
    <property type="entry name" value="PROKAR_LIPOPROTEIN"/>
    <property type="match status" value="1"/>
</dbReference>
<accession>A0ABS4RGQ7</accession>
<evidence type="ECO:0000313" key="1">
    <source>
        <dbReference type="EMBL" id="MBP2241545.1"/>
    </source>
</evidence>
<reference evidence="1 2" key="1">
    <citation type="submission" date="2021-03" db="EMBL/GenBank/DDBJ databases">
        <title>Genomic Encyclopedia of Type Strains, Phase IV (KMG-IV): sequencing the most valuable type-strain genomes for metagenomic binning, comparative biology and taxonomic classification.</title>
        <authorList>
            <person name="Goeker M."/>
        </authorList>
    </citation>
    <scope>NUCLEOTIDE SEQUENCE [LARGE SCALE GENOMIC DNA]</scope>
    <source>
        <strain evidence="1 2">DSM 26675</strain>
    </source>
</reference>
<organism evidence="1 2">
    <name type="scientific">Cytobacillus eiseniae</name>
    <dbReference type="NCBI Taxonomy" id="762947"/>
    <lineage>
        <taxon>Bacteria</taxon>
        <taxon>Bacillati</taxon>
        <taxon>Bacillota</taxon>
        <taxon>Bacilli</taxon>
        <taxon>Bacillales</taxon>
        <taxon>Bacillaceae</taxon>
        <taxon>Cytobacillus</taxon>
    </lineage>
</organism>
<dbReference type="Proteomes" id="UP001519293">
    <property type="component" value="Unassembled WGS sequence"/>
</dbReference>
<evidence type="ECO:0000313" key="2">
    <source>
        <dbReference type="Proteomes" id="UP001519293"/>
    </source>
</evidence>
<protein>
    <submittedName>
        <fullName evidence="1">Uncharacterized protein</fullName>
    </submittedName>
</protein>
<keyword evidence="2" id="KW-1185">Reference proteome</keyword>
<gene>
    <name evidence="1" type="ORF">J2Z40_002108</name>
</gene>